<keyword evidence="2" id="KW-1185">Reference proteome</keyword>
<dbReference type="EMBL" id="CP043875">
    <property type="protein sequence ID" value="WOF16874.1"/>
    <property type="molecule type" value="Genomic_DNA"/>
</dbReference>
<evidence type="ECO:0000313" key="2">
    <source>
        <dbReference type="Proteomes" id="UP001301797"/>
    </source>
</evidence>
<evidence type="ECO:0000313" key="1">
    <source>
        <dbReference type="EMBL" id="WOF16874.1"/>
    </source>
</evidence>
<dbReference type="PRINTS" id="PR00507">
    <property type="entry name" value="N12N6MTFRASE"/>
</dbReference>
<dbReference type="PROSITE" id="PS00092">
    <property type="entry name" value="N6_MTASE"/>
    <property type="match status" value="1"/>
</dbReference>
<dbReference type="Gene3D" id="3.40.50.150">
    <property type="entry name" value="Vaccinia Virus protein VP39"/>
    <property type="match status" value="1"/>
</dbReference>
<accession>A0AA97I4U9</accession>
<dbReference type="GO" id="GO:0003676">
    <property type="term" value="F:nucleic acid binding"/>
    <property type="evidence" value="ECO:0007669"/>
    <property type="project" value="InterPro"/>
</dbReference>
<dbReference type="PANTHER" id="PTHR23290:SF0">
    <property type="entry name" value="RRNA N6-ADENOSINE-METHYLTRANSFERASE METTL5"/>
    <property type="match status" value="1"/>
</dbReference>
<dbReference type="InterPro" id="IPR002052">
    <property type="entry name" value="DNA_methylase_N6_adenine_CS"/>
</dbReference>
<dbReference type="GO" id="GO:0032259">
    <property type="term" value="P:methylation"/>
    <property type="evidence" value="ECO:0007669"/>
    <property type="project" value="UniProtKB-KW"/>
</dbReference>
<name>A0AA97I4U9_9EURY</name>
<dbReference type="AlphaFoldDB" id="A0AA97I4U9"/>
<keyword evidence="1" id="KW-0808">Transferase</keyword>
<dbReference type="PANTHER" id="PTHR23290">
    <property type="entry name" value="RRNA N6-ADENOSINE-METHYLTRANSFERASE METTL5"/>
    <property type="match status" value="1"/>
</dbReference>
<dbReference type="InterPro" id="IPR051720">
    <property type="entry name" value="rRNA_MeTrfase/Polyamine_Synth"/>
</dbReference>
<reference evidence="1 2" key="1">
    <citation type="submission" date="2019-09" db="EMBL/GenBank/DDBJ databases">
        <title>The complete genome of Methanoplanus sp. FWC-SCC4.</title>
        <authorList>
            <person name="Chen S.-C."/>
            <person name="Zhou Y.-Z."/>
            <person name="Lai M.-C."/>
        </authorList>
    </citation>
    <scope>NUCLEOTIDE SEQUENCE [LARGE SCALE GENOMIC DNA]</scope>
    <source>
        <strain evidence="1 2">FWC-SCC4</strain>
    </source>
</reference>
<dbReference type="Pfam" id="PF06325">
    <property type="entry name" value="PrmA"/>
    <property type="match status" value="1"/>
</dbReference>
<proteinExistence type="predicted"/>
<dbReference type="SUPFAM" id="SSF53335">
    <property type="entry name" value="S-adenosyl-L-methionine-dependent methyltransferases"/>
    <property type="match status" value="1"/>
</dbReference>
<organism evidence="1 2">
    <name type="scientific">Methanochimaera problematica</name>
    <dbReference type="NCBI Taxonomy" id="2609417"/>
    <lineage>
        <taxon>Archaea</taxon>
        <taxon>Methanobacteriati</taxon>
        <taxon>Methanobacteriota</taxon>
        <taxon>Stenosarchaea group</taxon>
        <taxon>Methanomicrobia</taxon>
        <taxon>Methanomicrobiales</taxon>
        <taxon>Methanomicrobiaceae</taxon>
        <taxon>Methanochimaera</taxon>
    </lineage>
</organism>
<dbReference type="InterPro" id="IPR029063">
    <property type="entry name" value="SAM-dependent_MTases_sf"/>
</dbReference>
<sequence>MKLRQLEIKLESLEGFEKPDVSLEQYKTPAVVAARLLFHAFMKGDIEGLSVYDPGCGTGVLSVGASLLKADYVLGVDIDRSAIEIAERNAKKLHADVEFQVADINTFECTPFDTVVMNPPFGAQNKYADRPFIDAALRCGDVVYGIFNKGSLKFLESYTKGRAEIDETISCSFPMKHTYAHHTRECVDIEVEIVRMIKI</sequence>
<gene>
    <name evidence="1" type="ORF">F1737_09330</name>
</gene>
<dbReference type="CDD" id="cd02440">
    <property type="entry name" value="AdoMet_MTases"/>
    <property type="match status" value="1"/>
</dbReference>
<dbReference type="KEGG" id="mefw:F1737_09330"/>
<protein>
    <submittedName>
        <fullName evidence="1">Methyltransferase domain-containing protein</fullName>
    </submittedName>
</protein>
<dbReference type="Proteomes" id="UP001301797">
    <property type="component" value="Chromosome"/>
</dbReference>
<keyword evidence="1" id="KW-0489">Methyltransferase</keyword>
<dbReference type="GO" id="GO:0008168">
    <property type="term" value="F:methyltransferase activity"/>
    <property type="evidence" value="ECO:0007669"/>
    <property type="project" value="UniProtKB-KW"/>
</dbReference>